<sequence length="126" mass="14008">MFLEVPLRSASKLTKNNPKRQLTPLNFLCQQKGPSHLLKRISVPSHIRNEIEKRTYAQTLPDNSCIFMGSMKTTVFPFIPHGACQRSRQPTSSTKRSSSDEKGDCEGFGGRDAFKECCAAPYASVA</sequence>
<protein>
    <submittedName>
        <fullName evidence="2">Predicted protein</fullName>
    </submittedName>
</protein>
<organism evidence="3">
    <name type="scientific">Laccaria bicolor (strain S238N-H82 / ATCC MYA-4686)</name>
    <name type="common">Bicoloured deceiver</name>
    <name type="synonym">Laccaria laccata var. bicolor</name>
    <dbReference type="NCBI Taxonomy" id="486041"/>
    <lineage>
        <taxon>Eukaryota</taxon>
        <taxon>Fungi</taxon>
        <taxon>Dikarya</taxon>
        <taxon>Basidiomycota</taxon>
        <taxon>Agaricomycotina</taxon>
        <taxon>Agaricomycetes</taxon>
        <taxon>Agaricomycetidae</taxon>
        <taxon>Agaricales</taxon>
        <taxon>Agaricineae</taxon>
        <taxon>Hydnangiaceae</taxon>
        <taxon>Laccaria</taxon>
    </lineage>
</organism>
<dbReference type="KEGG" id="lbc:LACBIDRAFT_330002"/>
<gene>
    <name evidence="2" type="ORF">LACBIDRAFT_330002</name>
</gene>
<dbReference type="Proteomes" id="UP000001194">
    <property type="component" value="Unassembled WGS sequence"/>
</dbReference>
<accession>B0DJW1</accession>
<dbReference type="EMBL" id="DS547114">
    <property type="protein sequence ID" value="EDR05277.1"/>
    <property type="molecule type" value="Genomic_DNA"/>
</dbReference>
<reference evidence="2 3" key="1">
    <citation type="journal article" date="2008" name="Nature">
        <title>The genome of Laccaria bicolor provides insights into mycorrhizal symbiosis.</title>
        <authorList>
            <person name="Martin F."/>
            <person name="Aerts A."/>
            <person name="Ahren D."/>
            <person name="Brun A."/>
            <person name="Danchin E.G.J."/>
            <person name="Duchaussoy F."/>
            <person name="Gibon J."/>
            <person name="Kohler A."/>
            <person name="Lindquist E."/>
            <person name="Pereda V."/>
            <person name="Salamov A."/>
            <person name="Shapiro H.J."/>
            <person name="Wuyts J."/>
            <person name="Blaudez D."/>
            <person name="Buee M."/>
            <person name="Brokstein P."/>
            <person name="Canbaeck B."/>
            <person name="Cohen D."/>
            <person name="Courty P.E."/>
            <person name="Coutinho P.M."/>
            <person name="Delaruelle C."/>
            <person name="Detter J.C."/>
            <person name="Deveau A."/>
            <person name="DiFazio S."/>
            <person name="Duplessis S."/>
            <person name="Fraissinet-Tachet L."/>
            <person name="Lucic E."/>
            <person name="Frey-Klett P."/>
            <person name="Fourrey C."/>
            <person name="Feussner I."/>
            <person name="Gay G."/>
            <person name="Grimwood J."/>
            <person name="Hoegger P.J."/>
            <person name="Jain P."/>
            <person name="Kilaru S."/>
            <person name="Labbe J."/>
            <person name="Lin Y.C."/>
            <person name="Legue V."/>
            <person name="Le Tacon F."/>
            <person name="Marmeisse R."/>
            <person name="Melayah D."/>
            <person name="Montanini B."/>
            <person name="Muratet M."/>
            <person name="Nehls U."/>
            <person name="Niculita-Hirzel H."/>
            <person name="Oudot-Le Secq M.P."/>
            <person name="Peter M."/>
            <person name="Quesneville H."/>
            <person name="Rajashekar B."/>
            <person name="Reich M."/>
            <person name="Rouhier N."/>
            <person name="Schmutz J."/>
            <person name="Yin T."/>
            <person name="Chalot M."/>
            <person name="Henrissat B."/>
            <person name="Kuees U."/>
            <person name="Lucas S."/>
            <person name="Van de Peer Y."/>
            <person name="Podila G.K."/>
            <person name="Polle A."/>
            <person name="Pukkila P.J."/>
            <person name="Richardson P.M."/>
            <person name="Rouze P."/>
            <person name="Sanders I.R."/>
            <person name="Stajich J.E."/>
            <person name="Tunlid A."/>
            <person name="Tuskan G."/>
            <person name="Grigoriev I.V."/>
        </authorList>
    </citation>
    <scope>NUCLEOTIDE SEQUENCE [LARGE SCALE GENOMIC DNA]</scope>
    <source>
        <strain evidence="3">S238N-H82 / ATCC MYA-4686</strain>
    </source>
</reference>
<dbReference type="RefSeq" id="XP_001884242.1">
    <property type="nucleotide sequence ID" value="XM_001884207.1"/>
</dbReference>
<feature type="compositionally biased region" description="Polar residues" evidence="1">
    <location>
        <begin position="86"/>
        <end position="96"/>
    </location>
</feature>
<name>B0DJW1_LACBS</name>
<dbReference type="GeneID" id="6079701"/>
<dbReference type="AlphaFoldDB" id="B0DJW1"/>
<proteinExistence type="predicted"/>
<feature type="region of interest" description="Disordered" evidence="1">
    <location>
        <begin position="82"/>
        <end position="111"/>
    </location>
</feature>
<dbReference type="InParanoid" id="B0DJW1"/>
<keyword evidence="3" id="KW-1185">Reference proteome</keyword>
<dbReference type="HOGENOM" id="CLU_1981958_0_0_1"/>
<evidence type="ECO:0000313" key="3">
    <source>
        <dbReference type="Proteomes" id="UP000001194"/>
    </source>
</evidence>
<evidence type="ECO:0000256" key="1">
    <source>
        <dbReference type="SAM" id="MobiDB-lite"/>
    </source>
</evidence>
<evidence type="ECO:0000313" key="2">
    <source>
        <dbReference type="EMBL" id="EDR05277.1"/>
    </source>
</evidence>